<sequence>MMSFKWIIPSCVALIGVSFLSQGAYMQIKANFAQYLIEQAWSKTLEDQLPHKPWSWADTHPVAKLKLYADKETDLYPIGQPMFVLAGASGRNLAFGPSLVLSGAGVGEQGNTIIAGHRDTHFLPLQQVKKGDIVELETSYGMQQNYLITHIDIVHETQTEVLNMTTDNQLTLITCYPFEDLSANSDYRYVVTAKKVNSGHRLI</sequence>
<dbReference type="InterPro" id="IPR041999">
    <property type="entry name" value="Sortase_D_1"/>
</dbReference>
<gene>
    <name evidence="2" type="ORF">L2737_07840</name>
</gene>
<protein>
    <submittedName>
        <fullName evidence="2">Class GN sortase</fullName>
        <ecNumber evidence="2">3.4.22.-</ecNumber>
    </submittedName>
</protein>
<dbReference type="NCBIfam" id="TIGR01076">
    <property type="entry name" value="sortase_fam"/>
    <property type="match status" value="1"/>
</dbReference>
<dbReference type="InterPro" id="IPR005754">
    <property type="entry name" value="Sortase"/>
</dbReference>
<organism evidence="2 3">
    <name type="scientific">Shewanella electrodiphila</name>
    <dbReference type="NCBI Taxonomy" id="934143"/>
    <lineage>
        <taxon>Bacteria</taxon>
        <taxon>Pseudomonadati</taxon>
        <taxon>Pseudomonadota</taxon>
        <taxon>Gammaproteobacteria</taxon>
        <taxon>Alteromonadales</taxon>
        <taxon>Shewanellaceae</taxon>
        <taxon>Shewanella</taxon>
    </lineage>
</organism>
<dbReference type="InterPro" id="IPR022445">
    <property type="entry name" value="Sortase_proteobact_type"/>
</dbReference>
<comment type="caution">
    <text evidence="2">The sequence shown here is derived from an EMBL/GenBank/DDBJ whole genome shotgun (WGS) entry which is preliminary data.</text>
</comment>
<accession>A0ABT0KN23</accession>
<evidence type="ECO:0000313" key="3">
    <source>
        <dbReference type="Proteomes" id="UP001202134"/>
    </source>
</evidence>
<dbReference type="Pfam" id="PF04203">
    <property type="entry name" value="Sortase"/>
    <property type="match status" value="1"/>
</dbReference>
<dbReference type="Gene3D" id="2.40.260.10">
    <property type="entry name" value="Sortase"/>
    <property type="match status" value="1"/>
</dbReference>
<dbReference type="Proteomes" id="UP001202134">
    <property type="component" value="Unassembled WGS sequence"/>
</dbReference>
<dbReference type="InterPro" id="IPR023365">
    <property type="entry name" value="Sortase_dom-sf"/>
</dbReference>
<keyword evidence="1 2" id="KW-0378">Hydrolase</keyword>
<evidence type="ECO:0000256" key="1">
    <source>
        <dbReference type="ARBA" id="ARBA00022801"/>
    </source>
</evidence>
<name>A0ABT0KN23_9GAMM</name>
<evidence type="ECO:0000313" key="2">
    <source>
        <dbReference type="EMBL" id="MCL1045238.1"/>
    </source>
</evidence>
<dbReference type="EMBL" id="JAKIKU010000003">
    <property type="protein sequence ID" value="MCL1045238.1"/>
    <property type="molecule type" value="Genomic_DNA"/>
</dbReference>
<dbReference type="CDD" id="cd05828">
    <property type="entry name" value="Sortase_D_1"/>
    <property type="match status" value="1"/>
</dbReference>
<dbReference type="GO" id="GO:0016787">
    <property type="term" value="F:hydrolase activity"/>
    <property type="evidence" value="ECO:0007669"/>
    <property type="project" value="UniProtKB-KW"/>
</dbReference>
<dbReference type="NCBIfam" id="TIGR03784">
    <property type="entry name" value="marine_sortase"/>
    <property type="match status" value="1"/>
</dbReference>
<reference evidence="2 3" key="1">
    <citation type="submission" date="2022-01" db="EMBL/GenBank/DDBJ databases">
        <title>Whole genome-based taxonomy of the Shewanellaceae.</title>
        <authorList>
            <person name="Martin-Rodriguez A.J."/>
        </authorList>
    </citation>
    <scope>NUCLEOTIDE SEQUENCE [LARGE SCALE GENOMIC DNA]</scope>
    <source>
        <strain evidence="2 3">DSM 24955</strain>
    </source>
</reference>
<dbReference type="SUPFAM" id="SSF63817">
    <property type="entry name" value="Sortase"/>
    <property type="match status" value="1"/>
</dbReference>
<dbReference type="RefSeq" id="WP_102529306.1">
    <property type="nucleotide sequence ID" value="NZ_JAKIKU010000003.1"/>
</dbReference>
<dbReference type="EC" id="3.4.22.-" evidence="2"/>
<keyword evidence="3" id="KW-1185">Reference proteome</keyword>
<proteinExistence type="predicted"/>